<feature type="region of interest" description="Disordered" evidence="1">
    <location>
        <begin position="78"/>
        <end position="136"/>
    </location>
</feature>
<protein>
    <submittedName>
        <fullName evidence="2">Uncharacterized protein</fullName>
    </submittedName>
</protein>
<feature type="compositionally biased region" description="Basic and acidic residues" evidence="1">
    <location>
        <begin position="93"/>
        <end position="103"/>
    </location>
</feature>
<evidence type="ECO:0000313" key="3">
    <source>
        <dbReference type="Proteomes" id="UP000298616"/>
    </source>
</evidence>
<name>A0A4D7JNN9_9BACT</name>
<proteinExistence type="predicted"/>
<feature type="region of interest" description="Disordered" evidence="1">
    <location>
        <begin position="196"/>
        <end position="224"/>
    </location>
</feature>
<reference evidence="2 3" key="1">
    <citation type="submission" date="2018-04" db="EMBL/GenBank/DDBJ databases">
        <title>Complete genome uncultured novel isolate.</title>
        <authorList>
            <person name="Merlino G."/>
        </authorList>
    </citation>
    <scope>NUCLEOTIDE SEQUENCE [LARGE SCALE GENOMIC DNA]</scope>
    <source>
        <strain evidence="3">R1DC9</strain>
    </source>
</reference>
<evidence type="ECO:0000313" key="2">
    <source>
        <dbReference type="EMBL" id="QCK16423.1"/>
    </source>
</evidence>
<keyword evidence="3" id="KW-1185">Reference proteome</keyword>
<accession>A0A4D7JNN9</accession>
<evidence type="ECO:0000256" key="1">
    <source>
        <dbReference type="SAM" id="MobiDB-lite"/>
    </source>
</evidence>
<organism evidence="2 3">
    <name type="scientific">Mangrovivirga cuniculi</name>
    <dbReference type="NCBI Taxonomy" id="2715131"/>
    <lineage>
        <taxon>Bacteria</taxon>
        <taxon>Pseudomonadati</taxon>
        <taxon>Bacteroidota</taxon>
        <taxon>Cytophagia</taxon>
        <taxon>Cytophagales</taxon>
        <taxon>Mangrovivirgaceae</taxon>
        <taxon>Mangrovivirga</taxon>
    </lineage>
</organism>
<gene>
    <name evidence="2" type="ORF">DCC35_17640</name>
</gene>
<dbReference type="KEGG" id="fpf:DCC35_17640"/>
<dbReference type="EMBL" id="CP028923">
    <property type="protein sequence ID" value="QCK16423.1"/>
    <property type="molecule type" value="Genomic_DNA"/>
</dbReference>
<sequence length="224" mass="26247">MNAQVVVNTKEAVDNHKGIKVSRAQLQRDISELNDFNLRIKKLKGSIAASNLVLAKGIKNNLIDDMRREIEQSEHKIFQDKKELTQSRSELNSSRREVNRSARDITNGDGYIGEGRDYRDDKRDKRNDKRDKRGDRSDLEIQKARTARQKSILEEIENIDFNAVNFLKEKSKRLVRLIEEFSQTMEADIAATKKELAEDKVESVEDGRERREDRRERREYKRNS</sequence>
<dbReference type="AlphaFoldDB" id="A0A4D7JNN9"/>
<feature type="compositionally biased region" description="Basic and acidic residues" evidence="1">
    <location>
        <begin position="114"/>
        <end position="136"/>
    </location>
</feature>
<dbReference type="Proteomes" id="UP000298616">
    <property type="component" value="Chromosome"/>
</dbReference>